<dbReference type="OrthoDB" id="191601at2759"/>
<evidence type="ECO:0008006" key="3">
    <source>
        <dbReference type="Google" id="ProtNLM"/>
    </source>
</evidence>
<comment type="caution">
    <text evidence="1">The sequence shown here is derived from an EMBL/GenBank/DDBJ whole genome shotgun (WGS) entry which is preliminary data.</text>
</comment>
<dbReference type="EMBL" id="LDAU01000146">
    <property type="protein sequence ID" value="KRX03025.1"/>
    <property type="molecule type" value="Genomic_DNA"/>
</dbReference>
<name>A0A0V0QLT5_PSEPJ</name>
<evidence type="ECO:0000313" key="1">
    <source>
        <dbReference type="EMBL" id="KRX03025.1"/>
    </source>
</evidence>
<reference evidence="1 2" key="1">
    <citation type="journal article" date="2015" name="Sci. Rep.">
        <title>Genome of the facultative scuticociliatosis pathogen Pseudocohnilembus persalinus provides insight into its virulence through horizontal gene transfer.</title>
        <authorList>
            <person name="Xiong J."/>
            <person name="Wang G."/>
            <person name="Cheng J."/>
            <person name="Tian M."/>
            <person name="Pan X."/>
            <person name="Warren A."/>
            <person name="Jiang C."/>
            <person name="Yuan D."/>
            <person name="Miao W."/>
        </authorList>
    </citation>
    <scope>NUCLEOTIDE SEQUENCE [LARGE SCALE GENOMIC DNA]</scope>
    <source>
        <strain evidence="1">36N120E</strain>
    </source>
</reference>
<dbReference type="PANTHER" id="PTHR17985">
    <property type="entry name" value="SER/THR-RICH PROTEIN T10 IN DGCR REGION"/>
    <property type="match status" value="1"/>
</dbReference>
<keyword evidence="2" id="KW-1185">Reference proteome</keyword>
<organism evidence="1 2">
    <name type="scientific">Pseudocohnilembus persalinus</name>
    <name type="common">Ciliate</name>
    <dbReference type="NCBI Taxonomy" id="266149"/>
    <lineage>
        <taxon>Eukaryota</taxon>
        <taxon>Sar</taxon>
        <taxon>Alveolata</taxon>
        <taxon>Ciliophora</taxon>
        <taxon>Intramacronucleata</taxon>
        <taxon>Oligohymenophorea</taxon>
        <taxon>Scuticociliatia</taxon>
        <taxon>Philasterida</taxon>
        <taxon>Pseudocohnilembidae</taxon>
        <taxon>Pseudocohnilembus</taxon>
    </lineage>
</organism>
<evidence type="ECO:0000313" key="2">
    <source>
        <dbReference type="Proteomes" id="UP000054937"/>
    </source>
</evidence>
<protein>
    <recommendedName>
        <fullName evidence="3">NRDE family protein</fullName>
    </recommendedName>
</protein>
<dbReference type="InParanoid" id="A0A0V0QLT5"/>
<dbReference type="Proteomes" id="UP000054937">
    <property type="component" value="Unassembled WGS sequence"/>
</dbReference>
<accession>A0A0V0QLT5</accession>
<gene>
    <name evidence="1" type="ORF">PPERSA_04820</name>
</gene>
<sequence length="310" mass="36078">MCKVFFYINKQEDAQNKIADPTGLKFALLFIRDERFSRNSLPLAQFEEDSNIIGGQDSEEKGTWLGLNKFTQNIGFVTSRYSTVQMARTLLRFPEKKYPMSRGSIIKDYLDSKFFEKIVLGRDNNNQNVEELKHQKQLDYIKEVFTNFTRFGLCNLVFGNLQSMNFYEFSNKELLPPQQLSNGFHSLSSYNKYGGVKLELEELGLQKFQQYVIDYQNQKNRGGKELAVLQKNLLDLAHNNQQTEPKYKNLLFKSEAKIFLEKHKTVLGQEVGTKSINVWLFQNDGSSHLQEKYIGHDMSIKLTDKNFKLI</sequence>
<dbReference type="Pfam" id="PF05742">
    <property type="entry name" value="TANGO2"/>
    <property type="match status" value="1"/>
</dbReference>
<dbReference type="InterPro" id="IPR008551">
    <property type="entry name" value="TANGO2"/>
</dbReference>
<proteinExistence type="predicted"/>
<dbReference type="AlphaFoldDB" id="A0A0V0QLT5"/>
<dbReference type="PANTHER" id="PTHR17985:SF8">
    <property type="entry name" value="TRANSPORT AND GOLGI ORGANIZATION PROTEIN 2 HOMOLOG"/>
    <property type="match status" value="1"/>
</dbReference>